<dbReference type="PANTHER" id="PTHR48104:SF30">
    <property type="entry name" value="METACASPASE-1"/>
    <property type="match status" value="1"/>
</dbReference>
<evidence type="ECO:0000256" key="2">
    <source>
        <dbReference type="ARBA" id="ARBA00022703"/>
    </source>
</evidence>
<keyword evidence="6" id="KW-1185">Reference proteome</keyword>
<feature type="domain" description="Peptidase C14 caspase" evidence="4">
    <location>
        <begin position="117"/>
        <end position="319"/>
    </location>
</feature>
<dbReference type="GO" id="GO:0006508">
    <property type="term" value="P:proteolysis"/>
    <property type="evidence" value="ECO:0007669"/>
    <property type="project" value="InterPro"/>
</dbReference>
<dbReference type="SUPFAM" id="SSF52129">
    <property type="entry name" value="Caspase-like"/>
    <property type="match status" value="1"/>
</dbReference>
<proteinExistence type="inferred from homology"/>
<dbReference type="InterPro" id="IPR050452">
    <property type="entry name" value="Metacaspase"/>
</dbReference>
<dbReference type="GO" id="GO:0005737">
    <property type="term" value="C:cytoplasm"/>
    <property type="evidence" value="ECO:0007669"/>
    <property type="project" value="TreeGrafter"/>
</dbReference>
<accession>A0A2H3BKG5</accession>
<keyword evidence="3" id="KW-0788">Thiol protease</keyword>
<dbReference type="GO" id="GO:0006915">
    <property type="term" value="P:apoptotic process"/>
    <property type="evidence" value="ECO:0007669"/>
    <property type="project" value="UniProtKB-KW"/>
</dbReference>
<evidence type="ECO:0000259" key="4">
    <source>
        <dbReference type="Pfam" id="PF00656"/>
    </source>
</evidence>
<dbReference type="Pfam" id="PF00656">
    <property type="entry name" value="Peptidase_C14"/>
    <property type="match status" value="1"/>
</dbReference>
<dbReference type="EMBL" id="KZ293448">
    <property type="protein sequence ID" value="PBK65047.1"/>
    <property type="molecule type" value="Genomic_DNA"/>
</dbReference>
<dbReference type="InterPro" id="IPR011600">
    <property type="entry name" value="Pept_C14_caspase"/>
</dbReference>
<dbReference type="AlphaFoldDB" id="A0A2H3BKG5"/>
<reference evidence="6" key="1">
    <citation type="journal article" date="2017" name="Nat. Ecol. Evol.">
        <title>Genome expansion and lineage-specific genetic innovations in the forest pathogenic fungi Armillaria.</title>
        <authorList>
            <person name="Sipos G."/>
            <person name="Prasanna A.N."/>
            <person name="Walter M.C."/>
            <person name="O'Connor E."/>
            <person name="Balint B."/>
            <person name="Krizsan K."/>
            <person name="Kiss B."/>
            <person name="Hess J."/>
            <person name="Varga T."/>
            <person name="Slot J."/>
            <person name="Riley R."/>
            <person name="Boka B."/>
            <person name="Rigling D."/>
            <person name="Barry K."/>
            <person name="Lee J."/>
            <person name="Mihaltcheva S."/>
            <person name="LaButti K."/>
            <person name="Lipzen A."/>
            <person name="Waldron R."/>
            <person name="Moloney N.M."/>
            <person name="Sperisen C."/>
            <person name="Kredics L."/>
            <person name="Vagvoelgyi C."/>
            <person name="Patrignani A."/>
            <person name="Fitzpatrick D."/>
            <person name="Nagy I."/>
            <person name="Doyle S."/>
            <person name="Anderson J.B."/>
            <person name="Grigoriev I.V."/>
            <person name="Gueldener U."/>
            <person name="Muensterkoetter M."/>
            <person name="Nagy L.G."/>
        </authorList>
    </citation>
    <scope>NUCLEOTIDE SEQUENCE [LARGE SCALE GENOMIC DNA]</scope>
    <source>
        <strain evidence="6">28-4</strain>
    </source>
</reference>
<protein>
    <recommendedName>
        <fullName evidence="4">Peptidase C14 caspase domain-containing protein</fullName>
    </recommendedName>
</protein>
<evidence type="ECO:0000313" key="6">
    <source>
        <dbReference type="Proteomes" id="UP000218334"/>
    </source>
</evidence>
<keyword evidence="3" id="KW-0378">Hydrolase</keyword>
<dbReference type="Gene3D" id="3.40.50.12660">
    <property type="match status" value="1"/>
</dbReference>
<dbReference type="GO" id="GO:0004197">
    <property type="term" value="F:cysteine-type endopeptidase activity"/>
    <property type="evidence" value="ECO:0007669"/>
    <property type="project" value="InterPro"/>
</dbReference>
<keyword evidence="3" id="KW-0645">Protease</keyword>
<name>A0A2H3BKG5_9AGAR</name>
<evidence type="ECO:0000313" key="5">
    <source>
        <dbReference type="EMBL" id="PBK65047.1"/>
    </source>
</evidence>
<keyword evidence="2" id="KW-0053">Apoptosis</keyword>
<dbReference type="InterPro" id="IPR029030">
    <property type="entry name" value="Caspase-like_dom_sf"/>
</dbReference>
<organism evidence="5 6">
    <name type="scientific">Armillaria solidipes</name>
    <dbReference type="NCBI Taxonomy" id="1076256"/>
    <lineage>
        <taxon>Eukaryota</taxon>
        <taxon>Fungi</taxon>
        <taxon>Dikarya</taxon>
        <taxon>Basidiomycota</taxon>
        <taxon>Agaricomycotina</taxon>
        <taxon>Agaricomycetes</taxon>
        <taxon>Agaricomycetidae</taxon>
        <taxon>Agaricales</taxon>
        <taxon>Marasmiineae</taxon>
        <taxon>Physalacriaceae</taxon>
        <taxon>Armillaria</taxon>
    </lineage>
</organism>
<dbReference type="PANTHER" id="PTHR48104">
    <property type="entry name" value="METACASPASE-4"/>
    <property type="match status" value="1"/>
</dbReference>
<sequence length="322" mass="35120">MASIITRQPPMHLRMPVPVTLSTGSRSYVNGRGAYLVSSICGHGSHADVNHSSTKSLSDKCKVECQHHDHAGGDYNSPRFKLLPAIRSVSPELPRLQLESGTPHPDHSKHSASSGCKRALCIGINYRNKPNELKGCIQDTKKICRFLIQNGYKVDDITVLTDETDKRPTRNNILEALSWLVEGAQSNDSLFLHYSGHGGQVPDNDGDEIDKNDEDILCYDSSIITHERADSFATQEIHGILRSLPSGCQLTALFDSCHSGTILDLPYTYNCIGQCYGTTPGLDISADVICWSGAKDNQTGTDTPEGGVMTSAFIKAFEDSPK</sequence>
<evidence type="ECO:0000256" key="3">
    <source>
        <dbReference type="ARBA" id="ARBA00022807"/>
    </source>
</evidence>
<dbReference type="Proteomes" id="UP000218334">
    <property type="component" value="Unassembled WGS sequence"/>
</dbReference>
<dbReference type="STRING" id="1076256.A0A2H3BKG5"/>
<evidence type="ECO:0000256" key="1">
    <source>
        <dbReference type="ARBA" id="ARBA00009005"/>
    </source>
</evidence>
<comment type="similarity">
    <text evidence="1">Belongs to the peptidase C14B family.</text>
</comment>
<gene>
    <name evidence="5" type="ORF">ARMSODRAFT_450410</name>
</gene>